<keyword evidence="1" id="KW-0812">Transmembrane</keyword>
<keyword evidence="3" id="KW-1185">Reference proteome</keyword>
<feature type="transmembrane region" description="Helical" evidence="1">
    <location>
        <begin position="185"/>
        <end position="204"/>
    </location>
</feature>
<dbReference type="PANTHER" id="PTHR41309">
    <property type="entry name" value="MEMBRANE PROTEIN-RELATED"/>
    <property type="match status" value="1"/>
</dbReference>
<name>A0A926HIZ8_9FIRM</name>
<feature type="transmembrane region" description="Helical" evidence="1">
    <location>
        <begin position="146"/>
        <end position="165"/>
    </location>
</feature>
<reference evidence="2" key="1">
    <citation type="submission" date="2020-08" db="EMBL/GenBank/DDBJ databases">
        <title>Genome public.</title>
        <authorList>
            <person name="Liu C."/>
            <person name="Sun Q."/>
        </authorList>
    </citation>
    <scope>NUCLEOTIDE SEQUENCE</scope>
    <source>
        <strain evidence="2">NSJ-44</strain>
    </source>
</reference>
<evidence type="ECO:0000313" key="2">
    <source>
        <dbReference type="EMBL" id="MBC8529352.1"/>
    </source>
</evidence>
<organism evidence="2 3">
    <name type="scientific">Luoshenia tenuis</name>
    <dbReference type="NCBI Taxonomy" id="2763654"/>
    <lineage>
        <taxon>Bacteria</taxon>
        <taxon>Bacillati</taxon>
        <taxon>Bacillota</taxon>
        <taxon>Clostridia</taxon>
        <taxon>Christensenellales</taxon>
        <taxon>Christensenellaceae</taxon>
        <taxon>Luoshenia</taxon>
    </lineage>
</organism>
<dbReference type="Pfam" id="PF13346">
    <property type="entry name" value="ABC2_membrane_5"/>
    <property type="match status" value="1"/>
</dbReference>
<keyword evidence="1" id="KW-0472">Membrane</keyword>
<protein>
    <submittedName>
        <fullName evidence="2">ABC-2 transporter permease</fullName>
    </submittedName>
</protein>
<dbReference type="InterPro" id="IPR025699">
    <property type="entry name" value="ABC2_memb-like"/>
</dbReference>
<feature type="transmembrane region" description="Helical" evidence="1">
    <location>
        <begin position="12"/>
        <end position="31"/>
    </location>
</feature>
<feature type="transmembrane region" description="Helical" evidence="1">
    <location>
        <begin position="37"/>
        <end position="56"/>
    </location>
</feature>
<dbReference type="PANTHER" id="PTHR41309:SF2">
    <property type="entry name" value="MEMBRANE PROTEIN"/>
    <property type="match status" value="1"/>
</dbReference>
<proteinExistence type="predicted"/>
<dbReference type="EMBL" id="JACRSO010000003">
    <property type="protein sequence ID" value="MBC8529352.1"/>
    <property type="molecule type" value="Genomic_DNA"/>
</dbReference>
<dbReference type="Proteomes" id="UP000654279">
    <property type="component" value="Unassembled WGS sequence"/>
</dbReference>
<evidence type="ECO:0000313" key="3">
    <source>
        <dbReference type="Proteomes" id="UP000654279"/>
    </source>
</evidence>
<feature type="transmembrane region" description="Helical" evidence="1">
    <location>
        <begin position="77"/>
        <end position="101"/>
    </location>
</feature>
<dbReference type="AlphaFoldDB" id="A0A926HIZ8"/>
<dbReference type="RefSeq" id="WP_249285207.1">
    <property type="nucleotide sequence ID" value="NZ_JACRSO010000003.1"/>
</dbReference>
<feature type="transmembrane region" description="Helical" evidence="1">
    <location>
        <begin position="113"/>
        <end position="137"/>
    </location>
</feature>
<gene>
    <name evidence="2" type="ORF">H8699_07920</name>
</gene>
<sequence length="214" mass="23283">MKGLIAKDFLNLKRYSFTLILILLLYGAIFLPMENSGFAAVATVLCTMMVITTLSYDEMAKWDKYVLTMPITRQQLVLGKYAVMLILAALGCLVGCVAIGIQGIIRGQWDPGALFMQAGLFCGASLVLGSILLPLLYKFGAEKGRLLLLAVVLIPTVLSLGWRYIGEALGLPAPDLAALDRWFQIALPLLPLAVLAIVALSYALSVRIMSKKEF</sequence>
<keyword evidence="1" id="KW-1133">Transmembrane helix</keyword>
<evidence type="ECO:0000256" key="1">
    <source>
        <dbReference type="SAM" id="Phobius"/>
    </source>
</evidence>
<accession>A0A926HIZ8</accession>
<comment type="caution">
    <text evidence="2">The sequence shown here is derived from an EMBL/GenBank/DDBJ whole genome shotgun (WGS) entry which is preliminary data.</text>
</comment>